<keyword evidence="6" id="KW-0677">Repeat</keyword>
<evidence type="ECO:0000256" key="3">
    <source>
        <dbReference type="ARBA" id="ARBA00022475"/>
    </source>
</evidence>
<evidence type="ECO:0000256" key="9">
    <source>
        <dbReference type="ARBA" id="ARBA00023170"/>
    </source>
</evidence>
<protein>
    <submittedName>
        <fullName evidence="13">Uncharacterized protein isoform X1</fullName>
    </submittedName>
</protein>
<proteinExistence type="inferred from homology"/>
<name>A0ABM4W2E2_COFAR</name>
<comment type="similarity">
    <text evidence="2">Belongs to the RLP family.</text>
</comment>
<dbReference type="RefSeq" id="XP_071925958.1">
    <property type="nucleotide sequence ID" value="XM_072069857.1"/>
</dbReference>
<evidence type="ECO:0000256" key="6">
    <source>
        <dbReference type="ARBA" id="ARBA00022737"/>
    </source>
</evidence>
<keyword evidence="4" id="KW-0433">Leucine-rich repeat</keyword>
<dbReference type="InterPro" id="IPR055414">
    <property type="entry name" value="LRR_R13L4/SHOC2-like"/>
</dbReference>
<keyword evidence="7" id="KW-1133">Transmembrane helix</keyword>
<evidence type="ECO:0000256" key="10">
    <source>
        <dbReference type="ARBA" id="ARBA00023180"/>
    </source>
</evidence>
<dbReference type="Proteomes" id="UP001652660">
    <property type="component" value="Chromosome 11c"/>
</dbReference>
<evidence type="ECO:0000313" key="13">
    <source>
        <dbReference type="RefSeq" id="XP_071925958.1"/>
    </source>
</evidence>
<evidence type="ECO:0000256" key="5">
    <source>
        <dbReference type="ARBA" id="ARBA00022692"/>
    </source>
</evidence>
<evidence type="ECO:0000256" key="7">
    <source>
        <dbReference type="ARBA" id="ARBA00022989"/>
    </source>
</evidence>
<dbReference type="GeneID" id="113715501"/>
<organism evidence="12 13">
    <name type="scientific">Coffea arabica</name>
    <name type="common">Arabian coffee</name>
    <dbReference type="NCBI Taxonomy" id="13443"/>
    <lineage>
        <taxon>Eukaryota</taxon>
        <taxon>Viridiplantae</taxon>
        <taxon>Streptophyta</taxon>
        <taxon>Embryophyta</taxon>
        <taxon>Tracheophyta</taxon>
        <taxon>Spermatophyta</taxon>
        <taxon>Magnoliopsida</taxon>
        <taxon>eudicotyledons</taxon>
        <taxon>Gunneridae</taxon>
        <taxon>Pentapetalae</taxon>
        <taxon>asterids</taxon>
        <taxon>lamiids</taxon>
        <taxon>Gentianales</taxon>
        <taxon>Rubiaceae</taxon>
        <taxon>Ixoroideae</taxon>
        <taxon>Gardenieae complex</taxon>
        <taxon>Bertiereae - Coffeeae clade</taxon>
        <taxon>Coffeeae</taxon>
        <taxon>Coffea</taxon>
    </lineage>
</organism>
<dbReference type="PANTHER" id="PTHR27004:SF203">
    <property type="entry name" value="LEUCINE-RICH REPEAT-CONTAINING N-TERMINAL PLANT-TYPE DOMAIN-CONTAINING PROTEIN"/>
    <property type="match status" value="1"/>
</dbReference>
<dbReference type="Pfam" id="PF23598">
    <property type="entry name" value="LRR_14"/>
    <property type="match status" value="1"/>
</dbReference>
<feature type="domain" description="Disease resistance R13L4/SHOC-2-like LRR" evidence="11">
    <location>
        <begin position="9"/>
        <end position="166"/>
    </location>
</feature>
<gene>
    <name evidence="13" type="primary">LOC113715501</name>
</gene>
<keyword evidence="12" id="KW-1185">Reference proteome</keyword>
<dbReference type="InterPro" id="IPR032675">
    <property type="entry name" value="LRR_dom_sf"/>
</dbReference>
<evidence type="ECO:0000256" key="2">
    <source>
        <dbReference type="ARBA" id="ARBA00009592"/>
    </source>
</evidence>
<comment type="subcellular location">
    <subcellularLocation>
        <location evidence="1">Cell membrane</location>
        <topology evidence="1">Single-pass type I membrane protein</topology>
    </subcellularLocation>
</comment>
<keyword evidence="5" id="KW-0812">Transmembrane</keyword>
<evidence type="ECO:0000256" key="4">
    <source>
        <dbReference type="ARBA" id="ARBA00022614"/>
    </source>
</evidence>
<evidence type="ECO:0000259" key="11">
    <source>
        <dbReference type="Pfam" id="PF23598"/>
    </source>
</evidence>
<reference evidence="13" key="1">
    <citation type="submission" date="2025-08" db="UniProtKB">
        <authorList>
            <consortium name="RefSeq"/>
        </authorList>
    </citation>
    <scope>IDENTIFICATION</scope>
    <source>
        <tissue evidence="13">Leaves</tissue>
    </source>
</reference>
<keyword evidence="9" id="KW-0675">Receptor</keyword>
<dbReference type="SUPFAM" id="SSF52058">
    <property type="entry name" value="L domain-like"/>
    <property type="match status" value="1"/>
</dbReference>
<accession>A0ABM4W2E2</accession>
<keyword evidence="8" id="KW-0472">Membrane</keyword>
<evidence type="ECO:0000256" key="8">
    <source>
        <dbReference type="ARBA" id="ARBA00023136"/>
    </source>
</evidence>
<keyword evidence="3" id="KW-1003">Cell membrane</keyword>
<dbReference type="Gene3D" id="3.80.10.10">
    <property type="entry name" value="Ribonuclease Inhibitor"/>
    <property type="match status" value="1"/>
</dbReference>
<dbReference type="PANTHER" id="PTHR27004">
    <property type="entry name" value="RECEPTOR-LIKE PROTEIN 12 ISOFORM X1"/>
    <property type="match status" value="1"/>
</dbReference>
<evidence type="ECO:0000256" key="1">
    <source>
        <dbReference type="ARBA" id="ARBA00004251"/>
    </source>
</evidence>
<sequence>MGFEGTIPSQLGNLSFLVSLDMSNNSFHGYLPTGMSHLRRLSFMALSNNNFAGEIPSWLGALDRLQYLSLSNNSFLGDLPANICNNLSNLKEVDMFSNQLSDEILSDLSNCSRLESLSLSYNQFSGSIPKELGRLKMPEVLHLAVNILEDWDNSTWLHTNQLRMLFSPSYSWWFSVGFGATARKSSRWRFWNKAFVRKYLDLLCSYPQRRILKHR</sequence>
<evidence type="ECO:0000313" key="12">
    <source>
        <dbReference type="Proteomes" id="UP001652660"/>
    </source>
</evidence>
<keyword evidence="10" id="KW-0325">Glycoprotein</keyword>